<keyword evidence="5" id="KW-0378">Hydrolase</keyword>
<dbReference type="GO" id="GO:0046556">
    <property type="term" value="F:alpha-L-arabinofuranosidase activity"/>
    <property type="evidence" value="ECO:0007669"/>
    <property type="project" value="UniProtKB-EC"/>
</dbReference>
<protein>
    <recommendedName>
        <fullName evidence="4">non-reducing end alpha-L-arabinofuranosidase</fullName>
        <ecNumber evidence="4">3.2.1.55</ecNumber>
    </recommendedName>
</protein>
<dbReference type="Pfam" id="PF06964">
    <property type="entry name" value="Alpha-L-AF_C"/>
    <property type="match status" value="1"/>
</dbReference>
<evidence type="ECO:0000256" key="7">
    <source>
        <dbReference type="ARBA" id="ARBA00023295"/>
    </source>
</evidence>
<comment type="similarity">
    <text evidence="2">Belongs to the glycosyl hydrolase 51 family.</text>
</comment>
<sequence>MKTKVTVAKEFKIGKVDDNLFSSFIEHLGRAVYTGIYEPGHPDADEQGFRRDVIKMVSDLKVSLVRYPGGNFLSGYNWKDGIGPRENRPVRLDRAWHTIEPNLIGIDDFYDWTQKAGTKIMGAVNMGTGTPQDAGDLVEYCNFPKGTYWSDLRRSNGHENPYGIKTWCIGNEMDGPWQICHLSAEDYGKKALETAKIMKWTDEDIKLVVCGSASSSMPTYPEWDRIVLEHTYDVADYISIHRYFENYGDDDDFLASFYDMDQFIKTCAATCDYVKALKRSSKTMYLSFDEWNIWYQQKKEPHPWMTAPRILEDHYSLLDALAFGGMAITLLNHADRVKAACLAQLVNVIAPIFTEPGKGAYRQAIYWPFRDISFFGRGTSLTPIVNCENKVTKKYGEVPAVIFSCVHNEENGEISVFALNTNKTESSVTEIDLKSFAKTSMIYRTELTGDNLSARNSLENPDAVSPKNVPLEQSDSGIYTLELKPASWNVIRFKMQAEK</sequence>
<keyword evidence="6" id="KW-0119">Carbohydrate metabolism</keyword>
<dbReference type="SUPFAM" id="SSF51011">
    <property type="entry name" value="Glycosyl hydrolase domain"/>
    <property type="match status" value="1"/>
</dbReference>
<dbReference type="InterPro" id="IPR055235">
    <property type="entry name" value="ASD1_cat"/>
</dbReference>
<evidence type="ECO:0000256" key="6">
    <source>
        <dbReference type="ARBA" id="ARBA00023277"/>
    </source>
</evidence>
<evidence type="ECO:0000256" key="1">
    <source>
        <dbReference type="ARBA" id="ARBA00001462"/>
    </source>
</evidence>
<feature type="domain" description="Alpha-L-arabinofuranosidase C-terminal" evidence="8">
    <location>
        <begin position="289"/>
        <end position="487"/>
    </location>
</feature>
<dbReference type="KEGG" id="tper:IWA51_03720"/>
<dbReference type="GO" id="GO:0046373">
    <property type="term" value="P:L-arabinose metabolic process"/>
    <property type="evidence" value="ECO:0007669"/>
    <property type="project" value="InterPro"/>
</dbReference>
<gene>
    <name evidence="9" type="ORF">IWA51_03720</name>
</gene>
<dbReference type="AlphaFoldDB" id="A0A7T3REP6"/>
<evidence type="ECO:0000256" key="3">
    <source>
        <dbReference type="ARBA" id="ARBA00011165"/>
    </source>
</evidence>
<evidence type="ECO:0000313" key="9">
    <source>
        <dbReference type="EMBL" id="QQA01731.1"/>
    </source>
</evidence>
<keyword evidence="10" id="KW-1185">Reference proteome</keyword>
<evidence type="ECO:0000259" key="8">
    <source>
        <dbReference type="SMART" id="SM00813"/>
    </source>
</evidence>
<dbReference type="EC" id="3.2.1.55" evidence="4"/>
<dbReference type="Gene3D" id="2.60.40.1180">
    <property type="entry name" value="Golgi alpha-mannosidase II"/>
    <property type="match status" value="1"/>
</dbReference>
<dbReference type="Proteomes" id="UP000595224">
    <property type="component" value="Chromosome"/>
</dbReference>
<dbReference type="PANTHER" id="PTHR43576:SF3">
    <property type="entry name" value="ALPHA-L-ARABINOFURANOSIDASE C"/>
    <property type="match status" value="1"/>
</dbReference>
<comment type="subunit">
    <text evidence="3">Homohexamer; trimer of dimers.</text>
</comment>
<dbReference type="InterPro" id="IPR010720">
    <property type="entry name" value="Alpha-L-AF_C"/>
</dbReference>
<dbReference type="Gene3D" id="3.20.20.80">
    <property type="entry name" value="Glycosidases"/>
    <property type="match status" value="1"/>
</dbReference>
<comment type="catalytic activity">
    <reaction evidence="1">
        <text>Hydrolysis of terminal non-reducing alpha-L-arabinofuranoside residues in alpha-L-arabinosides.</text>
        <dbReference type="EC" id="3.2.1.55"/>
    </reaction>
</comment>
<proteinExistence type="inferred from homology"/>
<name>A0A7T3REP6_9SPIR</name>
<dbReference type="SMART" id="SM00813">
    <property type="entry name" value="Alpha-L-AF_C"/>
    <property type="match status" value="1"/>
</dbReference>
<evidence type="ECO:0000256" key="4">
    <source>
        <dbReference type="ARBA" id="ARBA00012670"/>
    </source>
</evidence>
<dbReference type="InterPro" id="IPR013780">
    <property type="entry name" value="Glyco_hydro_b"/>
</dbReference>
<accession>A0A7T3REP6</accession>
<dbReference type="PANTHER" id="PTHR43576">
    <property type="entry name" value="ALPHA-L-ARABINOFURANOSIDASE C-RELATED"/>
    <property type="match status" value="1"/>
</dbReference>
<dbReference type="InterPro" id="IPR017853">
    <property type="entry name" value="GH"/>
</dbReference>
<dbReference type="EMBL" id="CP064936">
    <property type="protein sequence ID" value="QQA01731.1"/>
    <property type="molecule type" value="Genomic_DNA"/>
</dbReference>
<evidence type="ECO:0000313" key="10">
    <source>
        <dbReference type="Proteomes" id="UP000595224"/>
    </source>
</evidence>
<dbReference type="RefSeq" id="WP_198443287.1">
    <property type="nucleotide sequence ID" value="NZ_CBCSHE010000002.1"/>
</dbReference>
<evidence type="ECO:0000256" key="5">
    <source>
        <dbReference type="ARBA" id="ARBA00022801"/>
    </source>
</evidence>
<dbReference type="GO" id="GO:0000272">
    <property type="term" value="P:polysaccharide catabolic process"/>
    <property type="evidence" value="ECO:0007669"/>
    <property type="project" value="TreeGrafter"/>
</dbReference>
<organism evidence="9 10">
    <name type="scientific">Treponema peruense</name>
    <dbReference type="NCBI Taxonomy" id="2787628"/>
    <lineage>
        <taxon>Bacteria</taxon>
        <taxon>Pseudomonadati</taxon>
        <taxon>Spirochaetota</taxon>
        <taxon>Spirochaetia</taxon>
        <taxon>Spirochaetales</taxon>
        <taxon>Treponemataceae</taxon>
        <taxon>Treponema</taxon>
    </lineage>
</organism>
<keyword evidence="7" id="KW-0326">Glycosidase</keyword>
<reference evidence="9 10" key="1">
    <citation type="submission" date="2020-11" db="EMBL/GenBank/DDBJ databases">
        <title>Treponema Peruensis nv. sp., first commensal Treponema isolated from human feces.</title>
        <authorList>
            <person name="Belkhou C."/>
            <person name="Raes J."/>
        </authorList>
    </citation>
    <scope>NUCLEOTIDE SEQUENCE [LARGE SCALE GENOMIC DNA]</scope>
    <source>
        <strain evidence="9 10">RCC2812</strain>
    </source>
</reference>
<dbReference type="Pfam" id="PF22848">
    <property type="entry name" value="ASD1_dom"/>
    <property type="match status" value="1"/>
</dbReference>
<dbReference type="SUPFAM" id="SSF51445">
    <property type="entry name" value="(Trans)glycosidases"/>
    <property type="match status" value="1"/>
</dbReference>
<evidence type="ECO:0000256" key="2">
    <source>
        <dbReference type="ARBA" id="ARBA00007186"/>
    </source>
</evidence>